<dbReference type="CDD" id="cd07012">
    <property type="entry name" value="PBP2_Bug_TTT"/>
    <property type="match status" value="1"/>
</dbReference>
<proteinExistence type="inferred from homology"/>
<comment type="similarity">
    <text evidence="1">Belongs to the UPF0065 (bug) family.</text>
</comment>
<protein>
    <submittedName>
        <fullName evidence="3">Tripartite tricarboxylate transporter substrate binding protein</fullName>
    </submittedName>
</protein>
<feature type="chain" id="PRO_5046720105" evidence="2">
    <location>
        <begin position="20"/>
        <end position="326"/>
    </location>
</feature>
<evidence type="ECO:0000313" key="4">
    <source>
        <dbReference type="Proteomes" id="UP000683520"/>
    </source>
</evidence>
<dbReference type="PANTHER" id="PTHR42928:SF3">
    <property type="entry name" value="UPF0065 PROTEIN YFLP"/>
    <property type="match status" value="1"/>
</dbReference>
<dbReference type="PANTHER" id="PTHR42928">
    <property type="entry name" value="TRICARBOXYLATE-BINDING PROTEIN"/>
    <property type="match status" value="1"/>
</dbReference>
<keyword evidence="4" id="KW-1185">Reference proteome</keyword>
<dbReference type="EMBL" id="CP077302">
    <property type="protein sequence ID" value="QXB17501.1"/>
    <property type="molecule type" value="Genomic_DNA"/>
</dbReference>
<evidence type="ECO:0000256" key="2">
    <source>
        <dbReference type="SAM" id="SignalP"/>
    </source>
</evidence>
<dbReference type="GeneID" id="92749720"/>
<accession>A0ABX8KUC2</accession>
<dbReference type="Gene3D" id="3.40.190.150">
    <property type="entry name" value="Bordetella uptake gene, domain 1"/>
    <property type="match status" value="1"/>
</dbReference>
<reference evidence="3 4" key="1">
    <citation type="submission" date="2021-06" db="EMBL/GenBank/DDBJ databases">
        <title>FDA dAtabase for Regulatory Grade micrObial Sequences (FDA-ARGOS): Supporting development and validation of Infectious Disease Dx tests.</title>
        <authorList>
            <person name="Sproer C."/>
            <person name="Gronow S."/>
            <person name="Severitt S."/>
            <person name="Schroder I."/>
            <person name="Tallon L."/>
            <person name="Sadzewicz L."/>
            <person name="Zhao X."/>
            <person name="Boylan J."/>
            <person name="Ott S."/>
            <person name="Bowen H."/>
            <person name="Vavikolanu K."/>
            <person name="Mehta A."/>
            <person name="Aluvathingal J."/>
            <person name="Nadendla S."/>
            <person name="Lowell S."/>
            <person name="Myers T."/>
            <person name="Yan Y."/>
        </authorList>
    </citation>
    <scope>NUCLEOTIDE SEQUENCE [LARGE SCALE GENOMIC DNA]</scope>
    <source>
        <strain evidence="3 4">FDAARGOS 1425</strain>
    </source>
</reference>
<dbReference type="InterPro" id="IPR042100">
    <property type="entry name" value="Bug_dom1"/>
</dbReference>
<dbReference type="RefSeq" id="WP_070839242.1">
    <property type="nucleotide sequence ID" value="NZ_CP047198.1"/>
</dbReference>
<dbReference type="Gene3D" id="3.40.190.10">
    <property type="entry name" value="Periplasmic binding protein-like II"/>
    <property type="match status" value="1"/>
</dbReference>
<dbReference type="SUPFAM" id="SSF53850">
    <property type="entry name" value="Periplasmic binding protein-like II"/>
    <property type="match status" value="1"/>
</dbReference>
<feature type="signal peptide" evidence="2">
    <location>
        <begin position="1"/>
        <end position="19"/>
    </location>
</feature>
<dbReference type="Proteomes" id="UP000683520">
    <property type="component" value="Chromosome"/>
</dbReference>
<dbReference type="PIRSF" id="PIRSF017082">
    <property type="entry name" value="YflP"/>
    <property type="match status" value="1"/>
</dbReference>
<sequence>MVKALQVVTAAVAIGLSGAAIYQSANSASTGEARANLTIIAPAAVGGGWDGFSREAQQVLRADSIVNNAKVVNIPGAGGTIGLSQFVQMQGEESTIMTTGGVMIGAIELKGSGATLKDVVPLARLSDDYSALVVPADSEYETLDDVVTAWKADPKGFSISGGSLGSIDHLLTGAIAGEIGINPKDANYIAYSGGGEALNSLLSHTTDIGISGYNEIADQVEAGTLRALAISSGERIETAPDLPTFKEQGINVEMSNWRGFLAPPGIPAEAEEELREIVDELHRSEAWQEAVHRNSWTDAYMTGEELDRYIDEETARTKVLIEQLGL</sequence>
<evidence type="ECO:0000313" key="3">
    <source>
        <dbReference type="EMBL" id="QXB17501.1"/>
    </source>
</evidence>
<keyword evidence="2" id="KW-0732">Signal</keyword>
<dbReference type="InterPro" id="IPR005064">
    <property type="entry name" value="BUG"/>
</dbReference>
<dbReference type="Pfam" id="PF03401">
    <property type="entry name" value="TctC"/>
    <property type="match status" value="1"/>
</dbReference>
<organism evidence="3 4">
    <name type="scientific">Corynebacterium coyleae</name>
    <dbReference type="NCBI Taxonomy" id="53374"/>
    <lineage>
        <taxon>Bacteria</taxon>
        <taxon>Bacillati</taxon>
        <taxon>Actinomycetota</taxon>
        <taxon>Actinomycetes</taxon>
        <taxon>Mycobacteriales</taxon>
        <taxon>Corynebacteriaceae</taxon>
        <taxon>Corynebacterium</taxon>
    </lineage>
</organism>
<evidence type="ECO:0000256" key="1">
    <source>
        <dbReference type="ARBA" id="ARBA00006987"/>
    </source>
</evidence>
<name>A0ABX8KUC2_9CORY</name>
<gene>
    <name evidence="3" type="ORF">I6L55_05955</name>
</gene>